<proteinExistence type="predicted"/>
<feature type="domain" description="Acyclic terpene utilisation N-terminal" evidence="1">
    <location>
        <begin position="7"/>
        <end position="218"/>
    </location>
</feature>
<dbReference type="PANTHER" id="PTHR47585:SF1">
    <property type="entry name" value="DUF1446 DOMAIN-CONTAINING PROTEIN"/>
    <property type="match status" value="1"/>
</dbReference>
<dbReference type="InterPro" id="IPR010839">
    <property type="entry name" value="AtuA_N"/>
</dbReference>
<dbReference type="AlphaFoldDB" id="A0A507QZX4"/>
<sequence length="285" mass="31390">MPTNTGRERIQKTVELANKNRIKIIINGGALNPEGLAEKTHELEKKLNLQVAWVEADNLYPRVETILDDITAGKYAHLDAGNSEVKLERKEKRVVSANAYLGYRVIKRGLDEGADIIICGRVSDASPVIGAAAWWHSWSETDYDKLAGTLIAGHLVECSTYVTGANFAGFYKYDIRDLLNLGLPIAEVFANGETVITKHETLPGIVTADTVKCQLLQEPGTVSMSHMSRANPPPQPKTKLAIFYIGGYQCEMTLNATGYATSKKYDLQEAQIKSTLEQWGVLEGH</sequence>
<dbReference type="EMBL" id="VIFY01000043">
    <property type="protein sequence ID" value="TQB73494.1"/>
    <property type="molecule type" value="Genomic_DNA"/>
</dbReference>
<gene>
    <name evidence="2" type="ORF">MPDQ_005804</name>
</gene>
<dbReference type="STRING" id="5098.A0A507QZX4"/>
<reference evidence="2 3" key="1">
    <citation type="submission" date="2019-06" db="EMBL/GenBank/DDBJ databases">
        <title>Wine fermentation using esterase from Monascus purpureus.</title>
        <authorList>
            <person name="Geng C."/>
            <person name="Zhang Y."/>
        </authorList>
    </citation>
    <scope>NUCLEOTIDE SEQUENCE [LARGE SCALE GENOMIC DNA]</scope>
    <source>
        <strain evidence="2">HQ1</strain>
    </source>
</reference>
<organism evidence="2 3">
    <name type="scientific">Monascus purpureus</name>
    <name type="common">Red mold</name>
    <name type="synonym">Monascus anka</name>
    <dbReference type="NCBI Taxonomy" id="5098"/>
    <lineage>
        <taxon>Eukaryota</taxon>
        <taxon>Fungi</taxon>
        <taxon>Dikarya</taxon>
        <taxon>Ascomycota</taxon>
        <taxon>Pezizomycotina</taxon>
        <taxon>Eurotiomycetes</taxon>
        <taxon>Eurotiomycetidae</taxon>
        <taxon>Eurotiales</taxon>
        <taxon>Aspergillaceae</taxon>
        <taxon>Monascus</taxon>
    </lineage>
</organism>
<evidence type="ECO:0000259" key="1">
    <source>
        <dbReference type="Pfam" id="PF07287"/>
    </source>
</evidence>
<dbReference type="PANTHER" id="PTHR47585">
    <property type="match status" value="1"/>
</dbReference>
<evidence type="ECO:0000313" key="3">
    <source>
        <dbReference type="Proteomes" id="UP000319663"/>
    </source>
</evidence>
<name>A0A507QZX4_MONPU</name>
<protein>
    <recommendedName>
        <fullName evidence="1">Acyclic terpene utilisation N-terminal domain-containing protein</fullName>
    </recommendedName>
</protein>
<accession>A0A507QZX4</accession>
<evidence type="ECO:0000313" key="2">
    <source>
        <dbReference type="EMBL" id="TQB73494.1"/>
    </source>
</evidence>
<dbReference type="Proteomes" id="UP000319663">
    <property type="component" value="Unassembled WGS sequence"/>
</dbReference>
<keyword evidence="3" id="KW-1185">Reference proteome</keyword>
<feature type="domain" description="Acyclic terpene utilisation N-terminal" evidence="1">
    <location>
        <begin position="222"/>
        <end position="280"/>
    </location>
</feature>
<dbReference type="Pfam" id="PF07287">
    <property type="entry name" value="AtuA"/>
    <property type="match status" value="2"/>
</dbReference>
<comment type="caution">
    <text evidence="2">The sequence shown here is derived from an EMBL/GenBank/DDBJ whole genome shotgun (WGS) entry which is preliminary data.</text>
</comment>